<organism evidence="1 2">
    <name type="scientific">Acinetobacter stercoris</name>
    <dbReference type="NCBI Taxonomy" id="2126983"/>
    <lineage>
        <taxon>Bacteria</taxon>
        <taxon>Pseudomonadati</taxon>
        <taxon>Pseudomonadota</taxon>
        <taxon>Gammaproteobacteria</taxon>
        <taxon>Moraxellales</taxon>
        <taxon>Moraxellaceae</taxon>
        <taxon>Acinetobacter</taxon>
    </lineage>
</organism>
<keyword evidence="2" id="KW-1185">Reference proteome</keyword>
<dbReference type="EMBL" id="OOGT01000159">
    <property type="protein sequence ID" value="SPL71664.1"/>
    <property type="molecule type" value="Genomic_DNA"/>
</dbReference>
<dbReference type="AlphaFoldDB" id="A0A2U3N203"/>
<evidence type="ECO:0000313" key="1">
    <source>
        <dbReference type="EMBL" id="SPL71664.1"/>
    </source>
</evidence>
<reference evidence="2" key="1">
    <citation type="submission" date="2018-03" db="EMBL/GenBank/DDBJ databases">
        <authorList>
            <person name="Blom J."/>
        </authorList>
    </citation>
    <scope>NUCLEOTIDE SEQUENCE [LARGE SCALE GENOMIC DNA]</scope>
    <source>
        <strain evidence="2">KPC-SM-21</strain>
    </source>
</reference>
<gene>
    <name evidence="1" type="ORF">KPC_2842</name>
</gene>
<accession>A0A2U3N203</accession>
<evidence type="ECO:0000313" key="2">
    <source>
        <dbReference type="Proteomes" id="UP000245974"/>
    </source>
</evidence>
<dbReference type="OrthoDB" id="6709991at2"/>
<protein>
    <submittedName>
        <fullName evidence="1">Uncharacterized protein</fullName>
    </submittedName>
</protein>
<dbReference type="RefSeq" id="WP_121975083.1">
    <property type="nucleotide sequence ID" value="NZ_OOGT01000159.1"/>
</dbReference>
<dbReference type="Proteomes" id="UP000245974">
    <property type="component" value="Unassembled WGS sequence"/>
</dbReference>
<proteinExistence type="predicted"/>
<sequence>MQFFDLGHQFNLNDILLPTQKLDDLQFHDWFLRKVRVEYDCLNSDDILHGQAVIQSDQNIQIELEWAILDTGHELQVTFKGIETIEDSEVLIVVKGAKLVDQDNHPVSTQILRLWIEGTLLPLLPHIKTQIKSHLNLWDYVEYDG</sequence>
<name>A0A2U3N203_9GAMM</name>
<dbReference type="InParanoid" id="A0A2U3N203"/>